<accession>J9E5R3</accession>
<dbReference type="Proteomes" id="UP000004810">
    <property type="component" value="Unassembled WGS sequence"/>
</dbReference>
<dbReference type="EMBL" id="ADBV01007583">
    <property type="protein sequence ID" value="EJW77601.1"/>
    <property type="molecule type" value="Genomic_DNA"/>
</dbReference>
<dbReference type="GO" id="GO:0016020">
    <property type="term" value="C:membrane"/>
    <property type="evidence" value="ECO:0007669"/>
    <property type="project" value="TreeGrafter"/>
</dbReference>
<name>J9E5R3_WUCBA</name>
<comment type="caution">
    <text evidence="1">The sequence shown here is derived from an EMBL/GenBank/DDBJ whole genome shotgun (WGS) entry which is preliminary data.</text>
</comment>
<gene>
    <name evidence="1" type="ORF">WUBG_11489</name>
</gene>
<protein>
    <submittedName>
        <fullName evidence="1">Uncharacterized protein</fullName>
    </submittedName>
</protein>
<dbReference type="InterPro" id="IPR039877">
    <property type="entry name" value="TMEM131-like"/>
</dbReference>
<dbReference type="PANTHER" id="PTHR22050">
    <property type="entry name" value="RW1 PROTEIN HOMOLOG"/>
    <property type="match status" value="1"/>
</dbReference>
<evidence type="ECO:0000313" key="1">
    <source>
        <dbReference type="EMBL" id="EJW77601.1"/>
    </source>
</evidence>
<organism evidence="1 2">
    <name type="scientific">Wuchereria bancrofti</name>
    <dbReference type="NCBI Taxonomy" id="6293"/>
    <lineage>
        <taxon>Eukaryota</taxon>
        <taxon>Metazoa</taxon>
        <taxon>Ecdysozoa</taxon>
        <taxon>Nematoda</taxon>
        <taxon>Chromadorea</taxon>
        <taxon>Rhabditida</taxon>
        <taxon>Spirurina</taxon>
        <taxon>Spiruromorpha</taxon>
        <taxon>Filarioidea</taxon>
        <taxon>Onchocercidae</taxon>
        <taxon>Wuchereria</taxon>
    </lineage>
</organism>
<feature type="non-terminal residue" evidence="1">
    <location>
        <position position="318"/>
    </location>
</feature>
<sequence>MNAKLLGARERNSSAYIKIKTNRKRRKVIDKSSSNISSQTNFGVEHVEDTLIIPIEVEITKKRGLYATVDLLDFGLIRSGDKSSELMLEIVSTLEKGVEIESLYLEGNEKPSGIYMEFASKPPISVKCGARQQPGASKAIAKVIFDTKLLRINEEGPKLVRYKGRIVAESRSGTYNVTIPYTAQVYYGSIRPKVEETAFHSLLKPPITRSISLTNDLPFGVAVWKITLDAEAQRFFKAKLISNVVTMAAGETKSVIYLQYIRKEEDGFATFFNVYTNVTTFQVPLVIFSGKLKIVLHSLHQKEFNFGLIDAGDSRSVQ</sequence>
<dbReference type="AlphaFoldDB" id="J9E5R3"/>
<proteinExistence type="predicted"/>
<dbReference type="PANTHER" id="PTHR22050:SF0">
    <property type="entry name" value="TRANSMEMBRANE PROTEIN 131 HOMOLOG"/>
    <property type="match status" value="1"/>
</dbReference>
<reference evidence="2" key="1">
    <citation type="submission" date="2012-08" db="EMBL/GenBank/DDBJ databases">
        <title>The Genome Sequence of Wuchereria bancrofti.</title>
        <authorList>
            <person name="Nutman T.B."/>
            <person name="Fink D.L."/>
            <person name="Russ C."/>
            <person name="Young S."/>
            <person name="Zeng Q."/>
            <person name="Koehrsen M."/>
            <person name="Alvarado L."/>
            <person name="Berlin A."/>
            <person name="Chapman S.B."/>
            <person name="Chen Z."/>
            <person name="Freedman E."/>
            <person name="Gellesch M."/>
            <person name="Goldberg J."/>
            <person name="Griggs A."/>
            <person name="Gujja S."/>
            <person name="Heilman E.R."/>
            <person name="Heiman D."/>
            <person name="Hepburn T."/>
            <person name="Howarth C."/>
            <person name="Jen D."/>
            <person name="Larson L."/>
            <person name="Lewis B."/>
            <person name="Mehta T."/>
            <person name="Park D."/>
            <person name="Pearson M."/>
            <person name="Roberts A."/>
            <person name="Saif S."/>
            <person name="Shea T."/>
            <person name="Shenoy N."/>
            <person name="Sisk P."/>
            <person name="Stolte C."/>
            <person name="Sykes S."/>
            <person name="Walk T."/>
            <person name="White J."/>
            <person name="Yandava C."/>
            <person name="Haas B."/>
            <person name="Henn M.R."/>
            <person name="Nusbaum C."/>
            <person name="Birren B."/>
        </authorList>
    </citation>
    <scope>NUCLEOTIDE SEQUENCE [LARGE SCALE GENOMIC DNA]</scope>
    <source>
        <strain evidence="2">NA</strain>
    </source>
</reference>
<evidence type="ECO:0000313" key="2">
    <source>
        <dbReference type="Proteomes" id="UP000004810"/>
    </source>
</evidence>